<name>A0ACB0IK12_TRIPR</name>
<evidence type="ECO:0000313" key="1">
    <source>
        <dbReference type="EMBL" id="CAJ2632315.1"/>
    </source>
</evidence>
<protein>
    <submittedName>
        <fullName evidence="1">Uncharacterized protein</fullName>
    </submittedName>
</protein>
<comment type="caution">
    <text evidence="1">The sequence shown here is derived from an EMBL/GenBank/DDBJ whole genome shotgun (WGS) entry which is preliminary data.</text>
</comment>
<gene>
    <name evidence="1" type="ORF">MILVUS5_LOCUS3650</name>
</gene>
<accession>A0ACB0IK12</accession>
<organism evidence="1 2">
    <name type="scientific">Trifolium pratense</name>
    <name type="common">Red clover</name>
    <dbReference type="NCBI Taxonomy" id="57577"/>
    <lineage>
        <taxon>Eukaryota</taxon>
        <taxon>Viridiplantae</taxon>
        <taxon>Streptophyta</taxon>
        <taxon>Embryophyta</taxon>
        <taxon>Tracheophyta</taxon>
        <taxon>Spermatophyta</taxon>
        <taxon>Magnoliopsida</taxon>
        <taxon>eudicotyledons</taxon>
        <taxon>Gunneridae</taxon>
        <taxon>Pentapetalae</taxon>
        <taxon>rosids</taxon>
        <taxon>fabids</taxon>
        <taxon>Fabales</taxon>
        <taxon>Fabaceae</taxon>
        <taxon>Papilionoideae</taxon>
        <taxon>50 kb inversion clade</taxon>
        <taxon>NPAAA clade</taxon>
        <taxon>Hologalegina</taxon>
        <taxon>IRL clade</taxon>
        <taxon>Trifolieae</taxon>
        <taxon>Trifolium</taxon>
    </lineage>
</organism>
<proteinExistence type="predicted"/>
<sequence length="498" mass="55850">MAMSKLPEVQFDDIMAVNPSKTNGVYEVRVLKKWKAADYLSSGGSSTLELVLIDKNGHKIQASIANDLVAAFDDQIVEGGVYQISFVNVVFNFGFHLPSYHRYKFDFNENSKVVPSSNDLLPTYGLSLISFESVLKRRSHYRNLVDVIGVVTSINHDKDFFPDGSVAESVTFKLNDQSKCFYCELSGSLIEDFRLKLEHCTNGLPILVLQFMQVTISQGRTLLVGVEGVTRIFANLMIPEVINYRNGLVCYLSRSLEYSGLVGPTARVPLSQTLEFLRDYPVRTITELKENPELGLYIVNARICDIVKIDPWWFATCKCPRIYQKHLGDFHCGKCNAKKFTAAPMVRLTFQVDDETGFALFEGFDSVLVSIAAPGSSFKGLSTDKFYKAFKLIMGKSIMFIVRKIVHQTGTSECSFELLRVCNHPSVINYFTEIGVYITPSKNVRRRVRNDRRQQNPANVVSCTTTISELVDEYLVAAAANMSSDDGASSSHSKRPRI</sequence>
<evidence type="ECO:0000313" key="2">
    <source>
        <dbReference type="Proteomes" id="UP001177021"/>
    </source>
</evidence>
<reference evidence="1" key="1">
    <citation type="submission" date="2023-10" db="EMBL/GenBank/DDBJ databases">
        <authorList>
            <person name="Rodriguez Cubillos JULIANA M."/>
            <person name="De Vega J."/>
        </authorList>
    </citation>
    <scope>NUCLEOTIDE SEQUENCE</scope>
</reference>
<dbReference type="Proteomes" id="UP001177021">
    <property type="component" value="Unassembled WGS sequence"/>
</dbReference>
<dbReference type="EMBL" id="CASHSV030000001">
    <property type="protein sequence ID" value="CAJ2632315.1"/>
    <property type="molecule type" value="Genomic_DNA"/>
</dbReference>
<keyword evidence="2" id="KW-1185">Reference proteome</keyword>